<dbReference type="RefSeq" id="WP_307633244.1">
    <property type="nucleotide sequence ID" value="NZ_JAPHEH010000001.1"/>
</dbReference>
<evidence type="ECO:0000256" key="2">
    <source>
        <dbReference type="ARBA" id="ARBA00022630"/>
    </source>
</evidence>
<gene>
    <name evidence="6" type="ORF">OLX77_08910</name>
</gene>
<evidence type="ECO:0000256" key="1">
    <source>
        <dbReference type="ARBA" id="ARBA00001974"/>
    </source>
</evidence>
<reference evidence="6" key="2">
    <citation type="submission" date="2022-10" db="EMBL/GenBank/DDBJ databases">
        <authorList>
            <person name="Aronson H.S."/>
        </authorList>
    </citation>
    <scope>NUCLEOTIDE SEQUENCE</scope>
    <source>
        <strain evidence="6">RS19-109</strain>
    </source>
</reference>
<dbReference type="EMBL" id="JAPHEH010000001">
    <property type="protein sequence ID" value="MDG4476274.1"/>
    <property type="molecule type" value="Genomic_DNA"/>
</dbReference>
<keyword evidence="2" id="KW-0285">Flavoprotein</keyword>
<keyword evidence="3" id="KW-0274">FAD</keyword>
<reference evidence="6" key="1">
    <citation type="journal article" date="2022" name="bioRxiv">
        <title>Thiovibrio frasassiensisgen. nov., sp. nov., an autotrophic, elemental sulfur disproportionating bacterium isolated from sulfidic karst sediment, and proposal of Thiovibrionaceae fam. nov.</title>
        <authorList>
            <person name="Aronson H."/>
            <person name="Thomas C."/>
            <person name="Bhattacharyya M."/>
            <person name="Eckstein S."/>
            <person name="Jensen S."/>
            <person name="Barco R."/>
            <person name="Macalady J."/>
            <person name="Amend J."/>
        </authorList>
    </citation>
    <scope>NUCLEOTIDE SEQUENCE</scope>
    <source>
        <strain evidence="6">RS19-109</strain>
    </source>
</reference>
<dbReference type="Gene3D" id="3.50.50.100">
    <property type="match status" value="1"/>
</dbReference>
<dbReference type="PANTHER" id="PTHR42913:SF9">
    <property type="entry name" value="SLR1591 PROTEIN"/>
    <property type="match status" value="1"/>
</dbReference>
<dbReference type="GO" id="GO:0019646">
    <property type="term" value="P:aerobic electron transport chain"/>
    <property type="evidence" value="ECO:0007669"/>
    <property type="project" value="TreeGrafter"/>
</dbReference>
<keyword evidence="7" id="KW-1185">Reference proteome</keyword>
<sequence length="371" mass="40386">MKKQLVLIGGGHAHMTTLANLHLFLAKGYDATVIGPSPHHYYSGMGPGMLAKVYRPEEIRFNTQQMVEKQGATFVLGKAVRIDARAKAVHLADGQALPYDVLSCNAGSAVPQTLPGMETAKELFSVKPIERLMEAQAHLLALAGQKQISVAIIGGGPSAVEVAGNVWRLLHDAKVAPPRITVFAGSRLMPKQPDSIRSRAQRSLARRGIEIISPARVREIRDGQVVLDSGSSHGADLIFLALGIKPSPLFADSELAIGPDGGLLVNEYLQCPQYPEIFGGGDCIHFMPQPLDKVGVYAVRQNLVLLHNLLASLEGKPLEKFEPGGDYLLIYNLGDDTGILRKRGLIFGGRLAFWLKDYIDRRFMRKFQAGQ</sequence>
<dbReference type="SUPFAM" id="SSF51905">
    <property type="entry name" value="FAD/NAD(P)-binding domain"/>
    <property type="match status" value="2"/>
</dbReference>
<evidence type="ECO:0000256" key="3">
    <source>
        <dbReference type="ARBA" id="ARBA00022827"/>
    </source>
</evidence>
<organism evidence="6 7">
    <name type="scientific">Thiovibrio frasassiensis</name>
    <dbReference type="NCBI Taxonomy" id="2984131"/>
    <lineage>
        <taxon>Bacteria</taxon>
        <taxon>Pseudomonadati</taxon>
        <taxon>Thermodesulfobacteriota</taxon>
        <taxon>Desulfobulbia</taxon>
        <taxon>Desulfobulbales</taxon>
        <taxon>Thiovibrionaceae</taxon>
        <taxon>Thiovibrio</taxon>
    </lineage>
</organism>
<dbReference type="Proteomes" id="UP001154240">
    <property type="component" value="Unassembled WGS sequence"/>
</dbReference>
<dbReference type="Pfam" id="PF07992">
    <property type="entry name" value="Pyr_redox_2"/>
    <property type="match status" value="1"/>
</dbReference>
<evidence type="ECO:0000256" key="4">
    <source>
        <dbReference type="ARBA" id="ARBA00023002"/>
    </source>
</evidence>
<dbReference type="InterPro" id="IPR036188">
    <property type="entry name" value="FAD/NAD-bd_sf"/>
</dbReference>
<proteinExistence type="predicted"/>
<dbReference type="InterPro" id="IPR051169">
    <property type="entry name" value="NADH-Q_oxidoreductase"/>
</dbReference>
<comment type="caution">
    <text evidence="6">The sequence shown here is derived from an EMBL/GenBank/DDBJ whole genome shotgun (WGS) entry which is preliminary data.</text>
</comment>
<name>A0A9X4RM12_9BACT</name>
<dbReference type="GO" id="GO:0003955">
    <property type="term" value="F:NAD(P)H dehydrogenase (quinone) activity"/>
    <property type="evidence" value="ECO:0007669"/>
    <property type="project" value="TreeGrafter"/>
</dbReference>
<evidence type="ECO:0000313" key="7">
    <source>
        <dbReference type="Proteomes" id="UP001154240"/>
    </source>
</evidence>
<dbReference type="PANTHER" id="PTHR42913">
    <property type="entry name" value="APOPTOSIS-INDUCING FACTOR 1"/>
    <property type="match status" value="1"/>
</dbReference>
<dbReference type="PRINTS" id="PR00368">
    <property type="entry name" value="FADPNR"/>
</dbReference>
<evidence type="ECO:0000259" key="5">
    <source>
        <dbReference type="Pfam" id="PF07992"/>
    </source>
</evidence>
<keyword evidence="4" id="KW-0560">Oxidoreductase</keyword>
<accession>A0A9X4RM12</accession>
<dbReference type="InterPro" id="IPR023753">
    <property type="entry name" value="FAD/NAD-binding_dom"/>
</dbReference>
<evidence type="ECO:0000313" key="6">
    <source>
        <dbReference type="EMBL" id="MDG4476274.1"/>
    </source>
</evidence>
<comment type="cofactor">
    <cofactor evidence="1">
        <name>FAD</name>
        <dbReference type="ChEBI" id="CHEBI:57692"/>
    </cofactor>
</comment>
<feature type="domain" description="FAD/NAD(P)-binding" evidence="5">
    <location>
        <begin position="4"/>
        <end position="286"/>
    </location>
</feature>
<protein>
    <submittedName>
        <fullName evidence="6">FAD-dependent oxidoreductase</fullName>
    </submittedName>
</protein>
<dbReference type="AlphaFoldDB" id="A0A9X4RM12"/>